<dbReference type="PROSITE" id="PS01124">
    <property type="entry name" value="HTH_ARAC_FAMILY_2"/>
    <property type="match status" value="1"/>
</dbReference>
<evidence type="ECO:0000256" key="1">
    <source>
        <dbReference type="ARBA" id="ARBA00000085"/>
    </source>
</evidence>
<proteinExistence type="predicted"/>
<protein>
    <recommendedName>
        <fullName evidence="2">histidine kinase</fullName>
        <ecNumber evidence="2">2.7.13.3</ecNumber>
    </recommendedName>
</protein>
<keyword evidence="5" id="KW-0238">DNA-binding</keyword>
<dbReference type="PRINTS" id="PR00344">
    <property type="entry name" value="BCTRLSENSOR"/>
</dbReference>
<dbReference type="InterPro" id="IPR001789">
    <property type="entry name" value="Sig_transdc_resp-reg_receiver"/>
</dbReference>
<dbReference type="CDD" id="cd17574">
    <property type="entry name" value="REC_OmpR"/>
    <property type="match status" value="1"/>
</dbReference>
<evidence type="ECO:0000313" key="12">
    <source>
        <dbReference type="EMBL" id="SER50108.1"/>
    </source>
</evidence>
<dbReference type="PROSITE" id="PS50110">
    <property type="entry name" value="RESPONSE_REGULATORY"/>
    <property type="match status" value="1"/>
</dbReference>
<dbReference type="GO" id="GO:0000155">
    <property type="term" value="F:phosphorelay sensor kinase activity"/>
    <property type="evidence" value="ECO:0007669"/>
    <property type="project" value="InterPro"/>
</dbReference>
<dbReference type="Gene3D" id="2.130.10.10">
    <property type="entry name" value="YVTN repeat-like/Quinoprotein amine dehydrogenase"/>
    <property type="match status" value="3"/>
</dbReference>
<evidence type="ECO:0000256" key="7">
    <source>
        <dbReference type="PROSITE-ProRule" id="PRU00169"/>
    </source>
</evidence>
<evidence type="ECO:0000313" key="13">
    <source>
        <dbReference type="Proteomes" id="UP000199572"/>
    </source>
</evidence>
<dbReference type="Pfam" id="PF02518">
    <property type="entry name" value="HATPase_c"/>
    <property type="match status" value="1"/>
</dbReference>
<dbReference type="InterPro" id="IPR004358">
    <property type="entry name" value="Sig_transdc_His_kin-like_C"/>
</dbReference>
<keyword evidence="8" id="KW-0472">Membrane</keyword>
<evidence type="ECO:0000259" key="10">
    <source>
        <dbReference type="PROSITE" id="PS50109"/>
    </source>
</evidence>
<dbReference type="CDD" id="cd00082">
    <property type="entry name" value="HisKA"/>
    <property type="match status" value="1"/>
</dbReference>
<dbReference type="InterPro" id="IPR013783">
    <property type="entry name" value="Ig-like_fold"/>
</dbReference>
<dbReference type="SUPFAM" id="SSF55874">
    <property type="entry name" value="ATPase domain of HSP90 chaperone/DNA topoisomerase II/histidine kinase"/>
    <property type="match status" value="1"/>
</dbReference>
<dbReference type="Gene3D" id="2.60.40.10">
    <property type="entry name" value="Immunoglobulins"/>
    <property type="match status" value="1"/>
</dbReference>
<evidence type="ECO:0000259" key="11">
    <source>
        <dbReference type="PROSITE" id="PS50110"/>
    </source>
</evidence>
<dbReference type="SMART" id="SM00448">
    <property type="entry name" value="REC"/>
    <property type="match status" value="1"/>
</dbReference>
<organism evidence="12 13">
    <name type="scientific">Pedobacter rhizosphaerae</name>
    <dbReference type="NCBI Taxonomy" id="390241"/>
    <lineage>
        <taxon>Bacteria</taxon>
        <taxon>Pseudomonadati</taxon>
        <taxon>Bacteroidota</taxon>
        <taxon>Sphingobacteriia</taxon>
        <taxon>Sphingobacteriales</taxon>
        <taxon>Sphingobacteriaceae</taxon>
        <taxon>Pedobacter</taxon>
    </lineage>
</organism>
<dbReference type="PANTHER" id="PTHR43547:SF2">
    <property type="entry name" value="HYBRID SIGNAL TRANSDUCTION HISTIDINE KINASE C"/>
    <property type="match status" value="1"/>
</dbReference>
<dbReference type="PROSITE" id="PS50109">
    <property type="entry name" value="HIS_KIN"/>
    <property type="match status" value="1"/>
</dbReference>
<feature type="domain" description="Histidine kinase" evidence="10">
    <location>
        <begin position="916"/>
        <end position="1134"/>
    </location>
</feature>
<sequence>MVLAGGDIAYSQIAANVTHYSTANGLSDNRVTYILRDKSGFMWFGSWAGLNRFDGSNFLTFKSYPGDHSDLKNNRIDEIVEDFENRYLWVRTYDNKVYCFMKRTQQFIPISRFFKGRLDDKITFQRILAVRKNEIWLRTVNNGVVWIDYSKAVESETGKNKFRVVVAENSSFFHLDKMDNAWIGIPTGVVRADKVKGRDRRIYAVKQFQDSKVVGVAEAKDQLWLACENGSLTAIGLDLKNARTFNIPSGGINYLLVSKVYPRIYASTKKGQLYSISSDGTVQKQFEIESSIYALFEQRTGVLWIESKDHGGIRYSPDTRELQFPFPKRSYVFKPWLQNYSLVEDRDNVIWTNAAGDLRYYNKNTKTLIPFATKGNPNRQKNIRRLFFDPDGVLWFGSGTQGIEKVVFQDQHFGLRPAADQLTLENLENDVRGLMVDRKNRQWVGTKSGSVNIYQYGKKIQSLLTSKFQNLGGVYCILEDRNSNVWMGTKSGGILLAKPNDKGQYSLSQFLLNKDIPGSNSIYCIYEDTYGRLWAASFGNGLVEIIEQNGKVNFRTVQNSFKGFPSSGFNKIRCIAEDKSGWIWLGTTNGLLVFNPNLQGNFNFLIYKKVPNDITSLGGNDVQYIYRDTDSKMWVLTATGGLNLARGQNQKSLSFKNYSSKNGLPSDVLLSCLEDDHKNIWIATQNGISKFIPKKQKFQNYNYSDGLENVTYSESSCARTEDGDFVFGTASGCLIFNPEKISAKKVSANMALTGLQINSKLITPAVEGSPLTSDVNEAKTIILEHDQTVLGIDFTVLDYHQTERLDYEYRLVGYDDVWRSTEGQNRATYTKLPAGKYLFEVRSLNDERFDKIPYHSLSIVVRSPPWKSWWAYIIYAILIAILIFLGRKVAITVFKLKQGIVVERQLADLKLAFFTQISHELRTPLTLIINPSEEILKQETLSDRGKAYMSVVIKNTRRMLRMVNQVLDLRKVQSGEGTLRLYNCELVQFLKEHIDYFKASLIQRNLSIEVNSVLPKLNALIDPEKLEIVLFNALANAIKFSPDNGIIRIDLDKSSEKTFRITISDEGSGVQEHELSDIFRLYYEGKQLGQNHSKGTGIGLALAKELISLHRGRIWAENNKPGGLKLIIELALGMGNYKLDDIVENTAVRKTSVQPSPERFSIPKSDNNSKADKGKKIRILLVEDNDELREFLTVKFDDSYQIATAKDGLEGLEKVNDLQPDLVLSDIMMPGMDGIELLEQIKNNPETSHIPVILLTAKYSVESQIEGLKYGADYYITKPFDFQLLETAMETVLRQRQKVFSHIQQEEELAVEETRVMTQYDREFLQRVIEVVESKLDDSSFNVEEAADLTRMSRSAFYRKFKSLTGIAPVEFVRDTRVRKGKDILDAGEDNVSVVAYAVGFSTPKYFSACFKSVYGLNPSEYLKKIRRKG</sequence>
<dbReference type="SMART" id="SM00342">
    <property type="entry name" value="HTH_ARAC"/>
    <property type="match status" value="1"/>
</dbReference>
<evidence type="ECO:0000259" key="9">
    <source>
        <dbReference type="PROSITE" id="PS01124"/>
    </source>
</evidence>
<keyword evidence="8" id="KW-0812">Transmembrane</keyword>
<dbReference type="InterPro" id="IPR036890">
    <property type="entry name" value="HATPase_C_sf"/>
</dbReference>
<dbReference type="FunFam" id="1.10.287.130:FF:000045">
    <property type="entry name" value="Two-component system sensor histidine kinase/response regulator"/>
    <property type="match status" value="1"/>
</dbReference>
<feature type="domain" description="HTH araC/xylS-type" evidence="9">
    <location>
        <begin position="1326"/>
        <end position="1425"/>
    </location>
</feature>
<dbReference type="EC" id="2.7.13.3" evidence="2"/>
<dbReference type="InterPro" id="IPR009057">
    <property type="entry name" value="Homeodomain-like_sf"/>
</dbReference>
<dbReference type="InterPro" id="IPR003661">
    <property type="entry name" value="HisK_dim/P_dom"/>
</dbReference>
<feature type="modified residue" description="4-aspartylphosphate" evidence="7">
    <location>
        <position position="1226"/>
    </location>
</feature>
<dbReference type="Pfam" id="PF00512">
    <property type="entry name" value="HisKA"/>
    <property type="match status" value="1"/>
</dbReference>
<keyword evidence="13" id="KW-1185">Reference proteome</keyword>
<dbReference type="InterPro" id="IPR005467">
    <property type="entry name" value="His_kinase_dom"/>
</dbReference>
<dbReference type="InterPro" id="IPR015943">
    <property type="entry name" value="WD40/YVTN_repeat-like_dom_sf"/>
</dbReference>
<dbReference type="STRING" id="390241.SAMN04488023_11054"/>
<dbReference type="SMART" id="SM00387">
    <property type="entry name" value="HATPase_c"/>
    <property type="match status" value="1"/>
</dbReference>
<dbReference type="InterPro" id="IPR018062">
    <property type="entry name" value="HTH_AraC-typ_CS"/>
</dbReference>
<dbReference type="CDD" id="cd00075">
    <property type="entry name" value="HATPase"/>
    <property type="match status" value="1"/>
</dbReference>
<dbReference type="Pfam" id="PF12833">
    <property type="entry name" value="HTH_18"/>
    <property type="match status" value="1"/>
</dbReference>
<dbReference type="PROSITE" id="PS00041">
    <property type="entry name" value="HTH_ARAC_FAMILY_1"/>
    <property type="match status" value="1"/>
</dbReference>
<evidence type="ECO:0000256" key="2">
    <source>
        <dbReference type="ARBA" id="ARBA00012438"/>
    </source>
</evidence>
<comment type="catalytic activity">
    <reaction evidence="1">
        <text>ATP + protein L-histidine = ADP + protein N-phospho-L-histidine.</text>
        <dbReference type="EC" id="2.7.13.3"/>
    </reaction>
</comment>
<evidence type="ECO:0000256" key="5">
    <source>
        <dbReference type="ARBA" id="ARBA00023125"/>
    </source>
</evidence>
<evidence type="ECO:0000256" key="4">
    <source>
        <dbReference type="ARBA" id="ARBA00023015"/>
    </source>
</evidence>
<dbReference type="Pfam" id="PF07495">
    <property type="entry name" value="Y_Y_Y"/>
    <property type="match status" value="1"/>
</dbReference>
<dbReference type="Gene3D" id="3.40.50.2300">
    <property type="match status" value="1"/>
</dbReference>
<gene>
    <name evidence="12" type="ORF">SAMN04488023_11054</name>
</gene>
<dbReference type="SUPFAM" id="SSF63829">
    <property type="entry name" value="Calcium-dependent phosphotriesterase"/>
    <property type="match status" value="4"/>
</dbReference>
<evidence type="ECO:0000256" key="8">
    <source>
        <dbReference type="SAM" id="Phobius"/>
    </source>
</evidence>
<dbReference type="GO" id="GO:0003700">
    <property type="term" value="F:DNA-binding transcription factor activity"/>
    <property type="evidence" value="ECO:0007669"/>
    <property type="project" value="InterPro"/>
</dbReference>
<dbReference type="SUPFAM" id="SSF46689">
    <property type="entry name" value="Homeodomain-like"/>
    <property type="match status" value="1"/>
</dbReference>
<dbReference type="InterPro" id="IPR011110">
    <property type="entry name" value="Reg_prop"/>
</dbReference>
<keyword evidence="4" id="KW-0805">Transcription regulation</keyword>
<reference evidence="12 13" key="1">
    <citation type="submission" date="2016-10" db="EMBL/GenBank/DDBJ databases">
        <authorList>
            <person name="de Groot N.N."/>
        </authorList>
    </citation>
    <scope>NUCLEOTIDE SEQUENCE [LARGE SCALE GENOMIC DNA]</scope>
    <source>
        <strain evidence="12 13">DSM 18610</strain>
    </source>
</reference>
<dbReference type="SUPFAM" id="SSF47384">
    <property type="entry name" value="Homodimeric domain of signal transducing histidine kinase"/>
    <property type="match status" value="1"/>
</dbReference>
<dbReference type="InterPro" id="IPR036097">
    <property type="entry name" value="HisK_dim/P_sf"/>
</dbReference>
<keyword evidence="6" id="KW-0804">Transcription</keyword>
<dbReference type="SUPFAM" id="SSF52172">
    <property type="entry name" value="CheY-like"/>
    <property type="match status" value="1"/>
</dbReference>
<dbReference type="EMBL" id="FOGG01000010">
    <property type="protein sequence ID" value="SER50108.1"/>
    <property type="molecule type" value="Genomic_DNA"/>
</dbReference>
<feature type="transmembrane region" description="Helical" evidence="8">
    <location>
        <begin position="869"/>
        <end position="886"/>
    </location>
</feature>
<dbReference type="Pfam" id="PF07494">
    <property type="entry name" value="Reg_prop"/>
    <property type="match status" value="3"/>
</dbReference>
<dbReference type="GO" id="GO:0043565">
    <property type="term" value="F:sequence-specific DNA binding"/>
    <property type="evidence" value="ECO:0007669"/>
    <property type="project" value="InterPro"/>
</dbReference>
<dbReference type="InterPro" id="IPR003594">
    <property type="entry name" value="HATPase_dom"/>
</dbReference>
<dbReference type="Proteomes" id="UP000199572">
    <property type="component" value="Unassembled WGS sequence"/>
</dbReference>
<keyword evidence="8" id="KW-1133">Transmembrane helix</keyword>
<dbReference type="InterPro" id="IPR011123">
    <property type="entry name" value="Y_Y_Y"/>
</dbReference>
<keyword evidence="3 7" id="KW-0597">Phosphoprotein</keyword>
<dbReference type="Pfam" id="PF00072">
    <property type="entry name" value="Response_reg"/>
    <property type="match status" value="1"/>
</dbReference>
<feature type="domain" description="Response regulatory" evidence="11">
    <location>
        <begin position="1178"/>
        <end position="1293"/>
    </location>
</feature>
<dbReference type="Gene3D" id="1.10.287.130">
    <property type="match status" value="1"/>
</dbReference>
<evidence type="ECO:0000256" key="3">
    <source>
        <dbReference type="ARBA" id="ARBA00022553"/>
    </source>
</evidence>
<dbReference type="InterPro" id="IPR011006">
    <property type="entry name" value="CheY-like_superfamily"/>
</dbReference>
<name>A0A1H9PPL3_9SPHI</name>
<accession>A0A1H9PPL3</accession>
<evidence type="ECO:0000256" key="6">
    <source>
        <dbReference type="ARBA" id="ARBA00023163"/>
    </source>
</evidence>
<dbReference type="Gene3D" id="3.30.565.10">
    <property type="entry name" value="Histidine kinase-like ATPase, C-terminal domain"/>
    <property type="match status" value="1"/>
</dbReference>
<dbReference type="InterPro" id="IPR018060">
    <property type="entry name" value="HTH_AraC"/>
</dbReference>
<dbReference type="PANTHER" id="PTHR43547">
    <property type="entry name" value="TWO-COMPONENT HISTIDINE KINASE"/>
    <property type="match status" value="1"/>
</dbReference>
<dbReference type="Gene3D" id="1.10.10.60">
    <property type="entry name" value="Homeodomain-like"/>
    <property type="match status" value="2"/>
</dbReference>
<dbReference type="SMART" id="SM00388">
    <property type="entry name" value="HisKA"/>
    <property type="match status" value="1"/>
</dbReference>